<dbReference type="EMBL" id="MG962368">
    <property type="protein sequence ID" value="AVO25256.1"/>
    <property type="molecule type" value="Genomic_DNA"/>
</dbReference>
<evidence type="ECO:0000313" key="1">
    <source>
        <dbReference type="EMBL" id="AVO25256.1"/>
    </source>
</evidence>
<organism evidence="1 2">
    <name type="scientific">Gordonia phage Gravy</name>
    <dbReference type="NCBI Taxonomy" id="2094133"/>
    <lineage>
        <taxon>Viruses</taxon>
        <taxon>Duplodnaviria</taxon>
        <taxon>Heunggongvirae</taxon>
        <taxon>Uroviricota</taxon>
        <taxon>Caudoviricetes</taxon>
        <taxon>Deejayvirinae</taxon>
        <taxon>Tanisvirus</taxon>
        <taxon>Tanisvirus tanis</taxon>
    </lineage>
</organism>
<accession>A0A2P1JY20</accession>
<evidence type="ECO:0000313" key="2">
    <source>
        <dbReference type="Proteomes" id="UP000240261"/>
    </source>
</evidence>
<dbReference type="InterPro" id="IPR055635">
    <property type="entry name" value="DUF7211"/>
</dbReference>
<dbReference type="Pfam" id="PF23847">
    <property type="entry name" value="DUF7211"/>
    <property type="match status" value="1"/>
</dbReference>
<proteinExistence type="predicted"/>
<gene>
    <name evidence="1" type="primary">15</name>
    <name evidence="1" type="ORF">PBI_GRAVY_15</name>
</gene>
<name>A0A2P1JY20_9CAUD</name>
<reference evidence="1 2" key="1">
    <citation type="submission" date="2018-02" db="EMBL/GenBank/DDBJ databases">
        <authorList>
            <person name="Aull H.G."/>
            <person name="Garlena R.A."/>
            <person name="Russell D.A."/>
            <person name="Pop W.H."/>
            <person name="Jacobs-Sera D."/>
            <person name="Hatfull G.F."/>
        </authorList>
    </citation>
    <scope>NUCLEOTIDE SEQUENCE [LARGE SCALE GENOMIC DNA]</scope>
</reference>
<sequence length="280" mass="31661">MATSVDSFLAHHGVKGMKWGVRKDQHREYNEKATSTSEGALKRVGSTAAMTAYFAAGGKIKKQQKYTEEWYDKLEGGKEYIEKGDIMKRVVRGVDSRALAGNLYVSTLDSDSEMYKGVIPAVQKKFAFGQKEYHSVYQVELEAKKRLAMPSQKVRVETFIETIQTPTGRQWMKDNGYKDEITELNAKEQGLKAYKKFNKYAGDQDSALNKAYFDNVKKKGYDALIDDNDAGIWSKKPVILLNAQSNAKITNVRQLSADEINQAQRNVIKQRAFKDRSASK</sequence>
<protein>
    <submittedName>
        <fullName evidence="1">Uncharacterized protein</fullName>
    </submittedName>
</protein>
<dbReference type="Proteomes" id="UP000240261">
    <property type="component" value="Segment"/>
</dbReference>